<dbReference type="PROSITE" id="PS50297">
    <property type="entry name" value="ANK_REP_REGION"/>
    <property type="match status" value="1"/>
</dbReference>
<dbReference type="InterPro" id="IPR036770">
    <property type="entry name" value="Ankyrin_rpt-contain_sf"/>
</dbReference>
<evidence type="ECO:0000256" key="1">
    <source>
        <dbReference type="ARBA" id="ARBA00022737"/>
    </source>
</evidence>
<dbReference type="EMBL" id="JAUEDM010000002">
    <property type="protein sequence ID" value="KAK3326041.1"/>
    <property type="molecule type" value="Genomic_DNA"/>
</dbReference>
<keyword evidence="2 3" id="KW-0040">ANK repeat</keyword>
<dbReference type="SUPFAM" id="SSF48403">
    <property type="entry name" value="Ankyrin repeat"/>
    <property type="match status" value="1"/>
</dbReference>
<evidence type="ECO:0000313" key="4">
    <source>
        <dbReference type="EMBL" id="KAK3326041.1"/>
    </source>
</evidence>
<dbReference type="AlphaFoldDB" id="A0AAE0MB29"/>
<dbReference type="InterPro" id="IPR002110">
    <property type="entry name" value="Ankyrin_rpt"/>
</dbReference>
<evidence type="ECO:0000313" key="5">
    <source>
        <dbReference type="Proteomes" id="UP001283341"/>
    </source>
</evidence>
<organism evidence="4 5">
    <name type="scientific">Apodospora peruviana</name>
    <dbReference type="NCBI Taxonomy" id="516989"/>
    <lineage>
        <taxon>Eukaryota</taxon>
        <taxon>Fungi</taxon>
        <taxon>Dikarya</taxon>
        <taxon>Ascomycota</taxon>
        <taxon>Pezizomycotina</taxon>
        <taxon>Sordariomycetes</taxon>
        <taxon>Sordariomycetidae</taxon>
        <taxon>Sordariales</taxon>
        <taxon>Lasiosphaeriaceae</taxon>
        <taxon>Apodospora</taxon>
    </lineage>
</organism>
<gene>
    <name evidence="4" type="ORF">B0H66DRAFT_530046</name>
</gene>
<feature type="repeat" description="ANK" evidence="3">
    <location>
        <begin position="142"/>
        <end position="174"/>
    </location>
</feature>
<dbReference type="Proteomes" id="UP001283341">
    <property type="component" value="Unassembled WGS sequence"/>
</dbReference>
<reference evidence="4" key="1">
    <citation type="journal article" date="2023" name="Mol. Phylogenet. Evol.">
        <title>Genome-scale phylogeny and comparative genomics of the fungal order Sordariales.</title>
        <authorList>
            <person name="Hensen N."/>
            <person name="Bonometti L."/>
            <person name="Westerberg I."/>
            <person name="Brannstrom I.O."/>
            <person name="Guillou S."/>
            <person name="Cros-Aarteil S."/>
            <person name="Calhoun S."/>
            <person name="Haridas S."/>
            <person name="Kuo A."/>
            <person name="Mondo S."/>
            <person name="Pangilinan J."/>
            <person name="Riley R."/>
            <person name="LaButti K."/>
            <person name="Andreopoulos B."/>
            <person name="Lipzen A."/>
            <person name="Chen C."/>
            <person name="Yan M."/>
            <person name="Daum C."/>
            <person name="Ng V."/>
            <person name="Clum A."/>
            <person name="Steindorff A."/>
            <person name="Ohm R.A."/>
            <person name="Martin F."/>
            <person name="Silar P."/>
            <person name="Natvig D.O."/>
            <person name="Lalanne C."/>
            <person name="Gautier V."/>
            <person name="Ament-Velasquez S.L."/>
            <person name="Kruys A."/>
            <person name="Hutchinson M.I."/>
            <person name="Powell A.J."/>
            <person name="Barry K."/>
            <person name="Miller A.N."/>
            <person name="Grigoriev I.V."/>
            <person name="Debuchy R."/>
            <person name="Gladieux P."/>
            <person name="Hiltunen Thoren M."/>
            <person name="Johannesson H."/>
        </authorList>
    </citation>
    <scope>NUCLEOTIDE SEQUENCE</scope>
    <source>
        <strain evidence="4">CBS 118394</strain>
    </source>
</reference>
<protein>
    <recommendedName>
        <fullName evidence="6">Ankyrin repeat protein</fullName>
    </recommendedName>
</protein>
<sequence>MYLFYGDICRPVVLEGLLTGCPNNLKGRYSNPSEASIRITNTSLDFFDLFGGGLAPWKRTRTFSERLNSPRSFYCLFNLDYYRRDARSALPRAMIWGAAAGSIITMERTFIAGADVNQPGHPSITLRELDGMKCPHIVNQSPEGTPLHYAAQNNKFEAVEWLLSHGARVDAPSQRMCKCGEHLNHIAQAYIVPTWYAHHTALCHCHLDIVKLLVSRGGARADDCRDLGDDDAFSRAMAASTYPEKGDTTLLHTAARPGHYQIL</sequence>
<dbReference type="PROSITE" id="PS50088">
    <property type="entry name" value="ANK_REPEAT"/>
    <property type="match status" value="1"/>
</dbReference>
<keyword evidence="5" id="KW-1185">Reference proteome</keyword>
<dbReference type="PANTHER" id="PTHR24203:SF45">
    <property type="entry name" value="ANKYRIN REPEAT DOMAIN 6"/>
    <property type="match status" value="1"/>
</dbReference>
<accession>A0AAE0MB29</accession>
<dbReference type="Pfam" id="PF00023">
    <property type="entry name" value="Ank"/>
    <property type="match status" value="1"/>
</dbReference>
<dbReference type="SMART" id="SM00248">
    <property type="entry name" value="ANK"/>
    <property type="match status" value="2"/>
</dbReference>
<dbReference type="PANTHER" id="PTHR24203">
    <property type="entry name" value="ANKYRIN REPEAT FAMILY PROTEIN"/>
    <property type="match status" value="1"/>
</dbReference>
<evidence type="ECO:0000256" key="2">
    <source>
        <dbReference type="ARBA" id="ARBA00023043"/>
    </source>
</evidence>
<comment type="caution">
    <text evidence="4">The sequence shown here is derived from an EMBL/GenBank/DDBJ whole genome shotgun (WGS) entry which is preliminary data.</text>
</comment>
<evidence type="ECO:0000256" key="3">
    <source>
        <dbReference type="PROSITE-ProRule" id="PRU00023"/>
    </source>
</evidence>
<evidence type="ECO:0008006" key="6">
    <source>
        <dbReference type="Google" id="ProtNLM"/>
    </source>
</evidence>
<dbReference type="Gene3D" id="1.25.40.20">
    <property type="entry name" value="Ankyrin repeat-containing domain"/>
    <property type="match status" value="1"/>
</dbReference>
<keyword evidence="1" id="KW-0677">Repeat</keyword>
<proteinExistence type="predicted"/>
<reference evidence="4" key="2">
    <citation type="submission" date="2023-06" db="EMBL/GenBank/DDBJ databases">
        <authorList>
            <consortium name="Lawrence Berkeley National Laboratory"/>
            <person name="Haridas S."/>
            <person name="Hensen N."/>
            <person name="Bonometti L."/>
            <person name="Westerberg I."/>
            <person name="Brannstrom I.O."/>
            <person name="Guillou S."/>
            <person name="Cros-Aarteil S."/>
            <person name="Calhoun S."/>
            <person name="Kuo A."/>
            <person name="Mondo S."/>
            <person name="Pangilinan J."/>
            <person name="Riley R."/>
            <person name="Labutti K."/>
            <person name="Andreopoulos B."/>
            <person name="Lipzen A."/>
            <person name="Chen C."/>
            <person name="Yanf M."/>
            <person name="Daum C."/>
            <person name="Ng V."/>
            <person name="Clum A."/>
            <person name="Steindorff A."/>
            <person name="Ohm R."/>
            <person name="Martin F."/>
            <person name="Silar P."/>
            <person name="Natvig D."/>
            <person name="Lalanne C."/>
            <person name="Gautier V."/>
            <person name="Ament-Velasquez S.L."/>
            <person name="Kruys A."/>
            <person name="Hutchinson M.I."/>
            <person name="Powell A.J."/>
            <person name="Barry K."/>
            <person name="Miller A.N."/>
            <person name="Grigoriev I.V."/>
            <person name="Debuchy R."/>
            <person name="Gladieux P."/>
            <person name="Thoren M.H."/>
            <person name="Johannesson H."/>
        </authorList>
    </citation>
    <scope>NUCLEOTIDE SEQUENCE</scope>
    <source>
        <strain evidence="4">CBS 118394</strain>
    </source>
</reference>
<name>A0AAE0MB29_9PEZI</name>